<accession>A0ABS5PJH8</accession>
<name>A0ABS5PJH8_9FLAO</name>
<dbReference type="Proteomes" id="UP000722625">
    <property type="component" value="Unassembled WGS sequence"/>
</dbReference>
<sequence>MKLHFSQHIKDKPTHFVEKIWKGLKTCISQELYIEHEKRMSHEKLTKQYEVDIEVYEKVLPKIHTIRKDLKKDWHVGKPINFLINFRGNKTVYFAPVLPVVSTQKIVLKYYNEKFLV</sequence>
<dbReference type="EMBL" id="JAGYVZ010000065">
    <property type="protein sequence ID" value="MBS7234251.1"/>
    <property type="molecule type" value="Genomic_DNA"/>
</dbReference>
<evidence type="ECO:0008006" key="3">
    <source>
        <dbReference type="Google" id="ProtNLM"/>
    </source>
</evidence>
<evidence type="ECO:0000313" key="1">
    <source>
        <dbReference type="EMBL" id="MBS7234251.1"/>
    </source>
</evidence>
<evidence type="ECO:0000313" key="2">
    <source>
        <dbReference type="Proteomes" id="UP000722625"/>
    </source>
</evidence>
<keyword evidence="2" id="KW-1185">Reference proteome</keyword>
<organism evidence="1 2">
    <name type="scientific">Flavobacterium psychroterrae</name>
    <dbReference type="NCBI Taxonomy" id="2133767"/>
    <lineage>
        <taxon>Bacteria</taxon>
        <taxon>Pseudomonadati</taxon>
        <taxon>Bacteroidota</taxon>
        <taxon>Flavobacteriia</taxon>
        <taxon>Flavobacteriales</taxon>
        <taxon>Flavobacteriaceae</taxon>
        <taxon>Flavobacterium</taxon>
    </lineage>
</organism>
<proteinExistence type="predicted"/>
<reference evidence="1 2" key="1">
    <citation type="journal article" date="2018" name="Int. J. Syst. Evol. Microbiol.">
        <title>Flavobacterium chryseum sp. nov. and Flavobacterium psychroterrae sp. nov., novel environmental bacteria isolated from Antarctica.</title>
        <authorList>
            <person name="Kralova S."/>
            <person name="Svec P."/>
            <person name="Busse H.J."/>
            <person name="Stankova E."/>
            <person name="Vaczi P."/>
            <person name="Sedlacek I."/>
        </authorList>
    </citation>
    <scope>NUCLEOTIDE SEQUENCE [LARGE SCALE GENOMIC DNA]</scope>
    <source>
        <strain evidence="1 2">CCM 8827</strain>
    </source>
</reference>
<protein>
    <recommendedName>
        <fullName evidence="3">Transposase</fullName>
    </recommendedName>
</protein>
<feature type="non-terminal residue" evidence="1">
    <location>
        <position position="117"/>
    </location>
</feature>
<gene>
    <name evidence="1" type="ORF">KHA90_24960</name>
</gene>
<comment type="caution">
    <text evidence="1">The sequence shown here is derived from an EMBL/GenBank/DDBJ whole genome shotgun (WGS) entry which is preliminary data.</text>
</comment>